<evidence type="ECO:0000256" key="9">
    <source>
        <dbReference type="NCBIfam" id="TIGR00112"/>
    </source>
</evidence>
<evidence type="ECO:0000256" key="4">
    <source>
        <dbReference type="ARBA" id="ARBA00022605"/>
    </source>
</evidence>
<dbReference type="PIRSF" id="PIRSF000193">
    <property type="entry name" value="Pyrrol-5-carb_rd"/>
    <property type="match status" value="1"/>
</dbReference>
<evidence type="ECO:0000256" key="7">
    <source>
        <dbReference type="ARBA" id="ARBA00023002"/>
    </source>
</evidence>
<dbReference type="FunFam" id="3.40.50.720:FF:000190">
    <property type="entry name" value="Pyrroline-5-carboxylate reductase"/>
    <property type="match status" value="1"/>
</dbReference>
<keyword evidence="14" id="KW-1185">Reference proteome</keyword>
<dbReference type="PANTHER" id="PTHR11645:SF0">
    <property type="entry name" value="PYRROLINE-5-CARBOXYLATE REDUCTASE 3"/>
    <property type="match status" value="1"/>
</dbReference>
<gene>
    <name evidence="8 13" type="primary">proC</name>
    <name evidence="13" type="ORF">GMST_28820</name>
</gene>
<evidence type="ECO:0000313" key="14">
    <source>
        <dbReference type="Proteomes" id="UP000556026"/>
    </source>
</evidence>
<dbReference type="GO" id="GO:0005737">
    <property type="term" value="C:cytoplasm"/>
    <property type="evidence" value="ECO:0007669"/>
    <property type="project" value="UniProtKB-SubCell"/>
</dbReference>
<protein>
    <recommendedName>
        <fullName evidence="8 9">Pyrroline-5-carboxylate reductase</fullName>
        <shortName evidence="8">P5C reductase</shortName>
        <shortName evidence="8">P5CR</shortName>
        <ecNumber evidence="8 9">1.5.1.2</ecNumber>
    </recommendedName>
    <alternativeName>
        <fullName evidence="8">PCA reductase</fullName>
    </alternativeName>
</protein>
<evidence type="ECO:0000256" key="10">
    <source>
        <dbReference type="PIRSR" id="PIRSR000193-1"/>
    </source>
</evidence>
<keyword evidence="3 8" id="KW-0963">Cytoplasm</keyword>
<evidence type="ECO:0000313" key="13">
    <source>
        <dbReference type="EMBL" id="GFO60557.1"/>
    </source>
</evidence>
<evidence type="ECO:0000259" key="11">
    <source>
        <dbReference type="Pfam" id="PF03807"/>
    </source>
</evidence>
<sequence>MPTEIKIGFVGGGNMAEAIIKGLLAGGVPAGNLAVAEPLPARAATLKERYGVRIAADNRTLCAGCDAVVLAVKPQVYGTALQGIEASGKLFISIMAGVQSSALEALLGGESRVVRVMPNTPALVLAGASAISRGTLASEADLALTRRIFDLVGTTCVVDEKLLDAVTGVSGSGPAYVLTFIESLADAGVKHGLTREVATALAAQTVLGSAKLLLETREHPAALKGNVASPGGTTIAAMHSLDRDGFRAAVMNAVDVCVAKSIELGKR</sequence>
<evidence type="ECO:0000256" key="6">
    <source>
        <dbReference type="ARBA" id="ARBA00022857"/>
    </source>
</evidence>
<keyword evidence="7 8" id="KW-0560">Oxidoreductase</keyword>
<dbReference type="InterPro" id="IPR000304">
    <property type="entry name" value="Pyrroline-COOH_reductase"/>
</dbReference>
<evidence type="ECO:0000256" key="1">
    <source>
        <dbReference type="ARBA" id="ARBA00004496"/>
    </source>
</evidence>
<comment type="subcellular location">
    <subcellularLocation>
        <location evidence="1 8">Cytoplasm</location>
    </subcellularLocation>
</comment>
<dbReference type="InterPro" id="IPR008927">
    <property type="entry name" value="6-PGluconate_DH-like_C_sf"/>
</dbReference>
<accession>A0A6V8ML04</accession>
<keyword evidence="4 8" id="KW-0028">Amino-acid biosynthesis</keyword>
<dbReference type="EC" id="1.5.1.2" evidence="8 9"/>
<evidence type="ECO:0000256" key="3">
    <source>
        <dbReference type="ARBA" id="ARBA00022490"/>
    </source>
</evidence>
<evidence type="ECO:0000256" key="8">
    <source>
        <dbReference type="HAMAP-Rule" id="MF_01925"/>
    </source>
</evidence>
<dbReference type="RefSeq" id="WP_183355374.1">
    <property type="nucleotide sequence ID" value="NZ_BLXX01000009.1"/>
</dbReference>
<dbReference type="AlphaFoldDB" id="A0A6V8ML04"/>
<dbReference type="NCBIfam" id="TIGR00112">
    <property type="entry name" value="proC"/>
    <property type="match status" value="1"/>
</dbReference>
<dbReference type="Pfam" id="PF14748">
    <property type="entry name" value="P5CR_dimer"/>
    <property type="match status" value="1"/>
</dbReference>
<dbReference type="UniPathway" id="UPA00098">
    <property type="reaction ID" value="UER00361"/>
</dbReference>
<keyword evidence="5 8" id="KW-0641">Proline biosynthesis</keyword>
<feature type="domain" description="Pyrroline-5-carboxylate reductase catalytic N-terminal" evidence="11">
    <location>
        <begin position="6"/>
        <end position="97"/>
    </location>
</feature>
<evidence type="ECO:0000256" key="2">
    <source>
        <dbReference type="ARBA" id="ARBA00005525"/>
    </source>
</evidence>
<dbReference type="GO" id="GO:0004735">
    <property type="term" value="F:pyrroline-5-carboxylate reductase activity"/>
    <property type="evidence" value="ECO:0007669"/>
    <property type="project" value="UniProtKB-UniRule"/>
</dbReference>
<comment type="function">
    <text evidence="8">Catalyzes the reduction of 1-pyrroline-5-carboxylate (PCA) to L-proline.</text>
</comment>
<dbReference type="SUPFAM" id="SSF48179">
    <property type="entry name" value="6-phosphogluconate dehydrogenase C-terminal domain-like"/>
    <property type="match status" value="1"/>
</dbReference>
<comment type="caution">
    <text evidence="13">The sequence shown here is derived from an EMBL/GenBank/DDBJ whole genome shotgun (WGS) entry which is preliminary data.</text>
</comment>
<comment type="similarity">
    <text evidence="2 8">Belongs to the pyrroline-5-carboxylate reductase family.</text>
</comment>
<dbReference type="HAMAP" id="MF_01925">
    <property type="entry name" value="P5C_reductase"/>
    <property type="match status" value="1"/>
</dbReference>
<reference evidence="14" key="1">
    <citation type="submission" date="2020-06" db="EMBL/GenBank/DDBJ databases">
        <title>Draft genomic sequence of Geomonas sp. Red330.</title>
        <authorList>
            <person name="Itoh H."/>
            <person name="Zhenxing X."/>
            <person name="Ushijima N."/>
            <person name="Masuda Y."/>
            <person name="Shiratori Y."/>
            <person name="Senoo K."/>
        </authorList>
    </citation>
    <scope>NUCLEOTIDE SEQUENCE [LARGE SCALE GENOMIC DNA]</scope>
    <source>
        <strain evidence="14">Red330</strain>
    </source>
</reference>
<proteinExistence type="inferred from homology"/>
<dbReference type="Gene3D" id="3.40.50.720">
    <property type="entry name" value="NAD(P)-binding Rossmann-like Domain"/>
    <property type="match status" value="1"/>
</dbReference>
<dbReference type="InterPro" id="IPR036291">
    <property type="entry name" value="NAD(P)-bd_dom_sf"/>
</dbReference>
<dbReference type="Proteomes" id="UP000556026">
    <property type="component" value="Unassembled WGS sequence"/>
</dbReference>
<evidence type="ECO:0000256" key="5">
    <source>
        <dbReference type="ARBA" id="ARBA00022650"/>
    </source>
</evidence>
<dbReference type="FunFam" id="1.10.3730.10:FF:000001">
    <property type="entry name" value="Pyrroline-5-carboxylate reductase"/>
    <property type="match status" value="1"/>
</dbReference>
<dbReference type="Pfam" id="PF03807">
    <property type="entry name" value="F420_oxidored"/>
    <property type="match status" value="1"/>
</dbReference>
<comment type="catalytic activity">
    <reaction evidence="8">
        <text>L-proline + NADP(+) = (S)-1-pyrroline-5-carboxylate + NADPH + 2 H(+)</text>
        <dbReference type="Rhea" id="RHEA:14109"/>
        <dbReference type="ChEBI" id="CHEBI:15378"/>
        <dbReference type="ChEBI" id="CHEBI:17388"/>
        <dbReference type="ChEBI" id="CHEBI:57783"/>
        <dbReference type="ChEBI" id="CHEBI:58349"/>
        <dbReference type="ChEBI" id="CHEBI:60039"/>
        <dbReference type="EC" id="1.5.1.2"/>
    </reaction>
</comment>
<dbReference type="InterPro" id="IPR029036">
    <property type="entry name" value="P5CR_dimer"/>
</dbReference>
<feature type="binding site" evidence="10">
    <location>
        <begin position="71"/>
        <end position="74"/>
    </location>
    <ligand>
        <name>NADP(+)</name>
        <dbReference type="ChEBI" id="CHEBI:58349"/>
    </ligand>
</feature>
<feature type="domain" description="Pyrroline-5-carboxylate reductase dimerisation" evidence="12">
    <location>
        <begin position="160"/>
        <end position="264"/>
    </location>
</feature>
<name>A0A6V8ML04_9BACT</name>
<comment type="pathway">
    <text evidence="8">Amino-acid biosynthesis; L-proline biosynthesis; L-proline from L-glutamate 5-semialdehyde: step 1/1.</text>
</comment>
<dbReference type="InterPro" id="IPR028939">
    <property type="entry name" value="P5C_Rdtase_cat_N"/>
</dbReference>
<keyword evidence="6 8" id="KW-0521">NADP</keyword>
<evidence type="ECO:0000259" key="12">
    <source>
        <dbReference type="Pfam" id="PF14748"/>
    </source>
</evidence>
<feature type="binding site" evidence="10">
    <location>
        <position position="58"/>
    </location>
    <ligand>
        <name>NADPH</name>
        <dbReference type="ChEBI" id="CHEBI:57783"/>
    </ligand>
</feature>
<dbReference type="SUPFAM" id="SSF51735">
    <property type="entry name" value="NAD(P)-binding Rossmann-fold domains"/>
    <property type="match status" value="1"/>
</dbReference>
<dbReference type="EMBL" id="BLXX01000009">
    <property type="protein sequence ID" value="GFO60557.1"/>
    <property type="molecule type" value="Genomic_DNA"/>
</dbReference>
<dbReference type="Gene3D" id="1.10.3730.10">
    <property type="entry name" value="ProC C-terminal domain-like"/>
    <property type="match status" value="1"/>
</dbReference>
<comment type="catalytic activity">
    <reaction evidence="8">
        <text>L-proline + NAD(+) = (S)-1-pyrroline-5-carboxylate + NADH + 2 H(+)</text>
        <dbReference type="Rhea" id="RHEA:14105"/>
        <dbReference type="ChEBI" id="CHEBI:15378"/>
        <dbReference type="ChEBI" id="CHEBI:17388"/>
        <dbReference type="ChEBI" id="CHEBI:57540"/>
        <dbReference type="ChEBI" id="CHEBI:57945"/>
        <dbReference type="ChEBI" id="CHEBI:60039"/>
        <dbReference type="EC" id="1.5.1.2"/>
    </reaction>
</comment>
<organism evidence="13 14">
    <name type="scientific">Geomonas silvestris</name>
    <dbReference type="NCBI Taxonomy" id="2740184"/>
    <lineage>
        <taxon>Bacteria</taxon>
        <taxon>Pseudomonadati</taxon>
        <taxon>Thermodesulfobacteriota</taxon>
        <taxon>Desulfuromonadia</taxon>
        <taxon>Geobacterales</taxon>
        <taxon>Geobacteraceae</taxon>
        <taxon>Geomonas</taxon>
    </lineage>
</organism>
<dbReference type="GO" id="GO:0055129">
    <property type="term" value="P:L-proline biosynthetic process"/>
    <property type="evidence" value="ECO:0007669"/>
    <property type="project" value="UniProtKB-UniRule"/>
</dbReference>
<dbReference type="PANTHER" id="PTHR11645">
    <property type="entry name" value="PYRROLINE-5-CARBOXYLATE REDUCTASE"/>
    <property type="match status" value="1"/>
</dbReference>